<gene>
    <name evidence="2" type="ORF">HUJ06_021228</name>
</gene>
<feature type="transmembrane region" description="Helical" evidence="1">
    <location>
        <begin position="37"/>
        <end position="55"/>
    </location>
</feature>
<keyword evidence="1" id="KW-0812">Transmembrane</keyword>
<dbReference type="AlphaFoldDB" id="A0A822XLU9"/>
<evidence type="ECO:0000256" key="1">
    <source>
        <dbReference type="SAM" id="Phobius"/>
    </source>
</evidence>
<dbReference type="Proteomes" id="UP000607653">
    <property type="component" value="Unassembled WGS sequence"/>
</dbReference>
<protein>
    <submittedName>
        <fullName evidence="2">Uncharacterized protein</fullName>
    </submittedName>
</protein>
<name>A0A822XLU9_NELNU</name>
<reference evidence="2 3" key="1">
    <citation type="journal article" date="2020" name="Mol. Biol. Evol.">
        <title>Distinct Expression and Methylation Patterns for Genes with Different Fates following a Single Whole-Genome Duplication in Flowering Plants.</title>
        <authorList>
            <person name="Shi T."/>
            <person name="Rahmani R.S."/>
            <person name="Gugger P.F."/>
            <person name="Wang M."/>
            <person name="Li H."/>
            <person name="Zhang Y."/>
            <person name="Li Z."/>
            <person name="Wang Q."/>
            <person name="Van de Peer Y."/>
            <person name="Marchal K."/>
            <person name="Chen J."/>
        </authorList>
    </citation>
    <scope>NUCLEOTIDE SEQUENCE [LARGE SCALE GENOMIC DNA]</scope>
    <source>
        <tissue evidence="2">Leaf</tissue>
    </source>
</reference>
<evidence type="ECO:0000313" key="2">
    <source>
        <dbReference type="EMBL" id="DAD19765.1"/>
    </source>
</evidence>
<keyword evidence="1" id="KW-0472">Membrane</keyword>
<comment type="caution">
    <text evidence="2">The sequence shown here is derived from an EMBL/GenBank/DDBJ whole genome shotgun (WGS) entry which is preliminary data.</text>
</comment>
<proteinExistence type="predicted"/>
<keyword evidence="3" id="KW-1185">Reference proteome</keyword>
<dbReference type="EMBL" id="DUZY01000001">
    <property type="protein sequence ID" value="DAD19765.1"/>
    <property type="molecule type" value="Genomic_DNA"/>
</dbReference>
<evidence type="ECO:0000313" key="3">
    <source>
        <dbReference type="Proteomes" id="UP000607653"/>
    </source>
</evidence>
<accession>A0A822XLU9</accession>
<keyword evidence="1" id="KW-1133">Transmembrane helix</keyword>
<organism evidence="2 3">
    <name type="scientific">Nelumbo nucifera</name>
    <name type="common">Sacred lotus</name>
    <dbReference type="NCBI Taxonomy" id="4432"/>
    <lineage>
        <taxon>Eukaryota</taxon>
        <taxon>Viridiplantae</taxon>
        <taxon>Streptophyta</taxon>
        <taxon>Embryophyta</taxon>
        <taxon>Tracheophyta</taxon>
        <taxon>Spermatophyta</taxon>
        <taxon>Magnoliopsida</taxon>
        <taxon>Proteales</taxon>
        <taxon>Nelumbonaceae</taxon>
        <taxon>Nelumbo</taxon>
    </lineage>
</organism>
<sequence length="56" mass="6453">MTDDFPSIFTGALQINWSHALSSSSSLVPAEVEIWCWIYHFYVQICFLCTVIRLVI</sequence>